<dbReference type="PROSITE" id="PS50199">
    <property type="entry name" value="ZF_RANBP2_2"/>
    <property type="match status" value="2"/>
</dbReference>
<evidence type="ECO:0000256" key="8">
    <source>
        <dbReference type="ARBA" id="ARBA00022816"/>
    </source>
</evidence>
<feature type="compositionally biased region" description="Polar residues" evidence="21">
    <location>
        <begin position="201"/>
        <end position="215"/>
    </location>
</feature>
<evidence type="ECO:0000256" key="2">
    <source>
        <dbReference type="ARBA" id="ARBA00004126"/>
    </source>
</evidence>
<dbReference type="GO" id="GO:0031965">
    <property type="term" value="C:nuclear membrane"/>
    <property type="evidence" value="ECO:0007669"/>
    <property type="project" value="UniProtKB-SubCell"/>
</dbReference>
<evidence type="ECO:0000256" key="9">
    <source>
        <dbReference type="ARBA" id="ARBA00022833"/>
    </source>
</evidence>
<evidence type="ECO:0000313" key="23">
    <source>
        <dbReference type="EMBL" id="KAJ7387036.1"/>
    </source>
</evidence>
<comment type="cofactor">
    <cofactor evidence="1">
        <name>Zn(2+)</name>
        <dbReference type="ChEBI" id="CHEBI:29105"/>
    </cofactor>
</comment>
<evidence type="ECO:0000256" key="6">
    <source>
        <dbReference type="ARBA" id="ARBA00022737"/>
    </source>
</evidence>
<keyword evidence="13" id="KW-0906">Nuclear pore complex</keyword>
<dbReference type="GO" id="GO:0017056">
    <property type="term" value="F:structural constituent of nuclear pore"/>
    <property type="evidence" value="ECO:0007669"/>
    <property type="project" value="TreeGrafter"/>
</dbReference>
<dbReference type="InterPro" id="IPR001876">
    <property type="entry name" value="Znf_RanBP2"/>
</dbReference>
<dbReference type="GO" id="GO:0005643">
    <property type="term" value="C:nuclear pore"/>
    <property type="evidence" value="ECO:0007669"/>
    <property type="project" value="UniProtKB-SubCell"/>
</dbReference>
<dbReference type="Proteomes" id="UP001163046">
    <property type="component" value="Unassembled WGS sequence"/>
</dbReference>
<dbReference type="InterPro" id="IPR026054">
    <property type="entry name" value="Nucleoporin"/>
</dbReference>
<dbReference type="Pfam" id="PF00641">
    <property type="entry name" value="Zn_ribbon_RanBP"/>
    <property type="match status" value="3"/>
</dbReference>
<keyword evidence="10" id="KW-0653">Protein transport</keyword>
<dbReference type="PROSITE" id="PS01358">
    <property type="entry name" value="ZF_RANBP2_1"/>
    <property type="match status" value="2"/>
</dbReference>
<evidence type="ECO:0000256" key="3">
    <source>
        <dbReference type="ARBA" id="ARBA00004567"/>
    </source>
</evidence>
<evidence type="ECO:0000256" key="21">
    <source>
        <dbReference type="SAM" id="MobiDB-lite"/>
    </source>
</evidence>
<keyword evidence="6" id="KW-0677">Repeat</keyword>
<comment type="subcellular location">
    <subcellularLocation>
        <location evidence="2">Nucleus membrane</location>
    </subcellularLocation>
    <subcellularLocation>
        <location evidence="3">Nucleus</location>
        <location evidence="3">Nuclear pore complex</location>
    </subcellularLocation>
</comment>
<dbReference type="EMBL" id="MU825874">
    <property type="protein sequence ID" value="KAJ7387036.1"/>
    <property type="molecule type" value="Genomic_DNA"/>
</dbReference>
<keyword evidence="24" id="KW-1185">Reference proteome</keyword>
<dbReference type="GO" id="GO:0003677">
    <property type="term" value="F:DNA binding"/>
    <property type="evidence" value="ECO:0007669"/>
    <property type="project" value="UniProtKB-KW"/>
</dbReference>
<feature type="region of interest" description="Disordered" evidence="21">
    <location>
        <begin position="497"/>
        <end position="528"/>
    </location>
</feature>
<feature type="compositionally biased region" description="Polar residues" evidence="21">
    <location>
        <begin position="497"/>
        <end position="511"/>
    </location>
</feature>
<reference evidence="23" key="1">
    <citation type="submission" date="2023-01" db="EMBL/GenBank/DDBJ databases">
        <title>Genome assembly of the deep-sea coral Lophelia pertusa.</title>
        <authorList>
            <person name="Herrera S."/>
            <person name="Cordes E."/>
        </authorList>
    </citation>
    <scope>NUCLEOTIDE SEQUENCE</scope>
    <source>
        <strain evidence="23">USNM1676648</strain>
        <tissue evidence="23">Polyp</tissue>
    </source>
</reference>
<evidence type="ECO:0000256" key="14">
    <source>
        <dbReference type="ARBA" id="ARBA00023136"/>
    </source>
</evidence>
<dbReference type="SUPFAM" id="SSF90209">
    <property type="entry name" value="Ran binding protein zinc finger-like"/>
    <property type="match status" value="2"/>
</dbReference>
<evidence type="ECO:0000256" key="16">
    <source>
        <dbReference type="ARBA" id="ARBA00060842"/>
    </source>
</evidence>
<keyword evidence="8" id="KW-0509">mRNA transport</keyword>
<evidence type="ECO:0000256" key="4">
    <source>
        <dbReference type="ARBA" id="ARBA00022448"/>
    </source>
</evidence>
<keyword evidence="12" id="KW-0238">DNA-binding</keyword>
<keyword evidence="9" id="KW-0862">Zinc</keyword>
<evidence type="ECO:0000313" key="24">
    <source>
        <dbReference type="Proteomes" id="UP001163046"/>
    </source>
</evidence>
<evidence type="ECO:0000259" key="22">
    <source>
        <dbReference type="PROSITE" id="PS50199"/>
    </source>
</evidence>
<dbReference type="GO" id="GO:0008270">
    <property type="term" value="F:zinc ion binding"/>
    <property type="evidence" value="ECO:0007669"/>
    <property type="project" value="UniProtKB-KW"/>
</dbReference>
<dbReference type="OrthoDB" id="79830at2759"/>
<feature type="compositionally biased region" description="Low complexity" evidence="21">
    <location>
        <begin position="559"/>
        <end position="569"/>
    </location>
</feature>
<evidence type="ECO:0000256" key="20">
    <source>
        <dbReference type="PROSITE-ProRule" id="PRU00322"/>
    </source>
</evidence>
<evidence type="ECO:0000256" key="10">
    <source>
        <dbReference type="ARBA" id="ARBA00022927"/>
    </source>
</evidence>
<sequence length="611" mass="61339">MLNNEASKTKCVACETPKPGIKPPVLSSKPVINSDKNLMKKFAPPTDSWTCDTCMLQNKSTDSACVACQSPQPGATTTTMTSFGIPSKAAPDSSLAAKFAPPTDSWTCDTCMISNKSDDSACAACQTPKPGAKPGAVTAAGFAFGGGQTISSSPFKFGVDNSLNANFSSTSSVKFGAGSSVDTTTKGESSSSAPFVFGSSITDQSSKNDSNQAEGTSKLPATIKFGSFSSSQPRDSGAGEAKKTASPFATFGSSANNHISTDEANKPGFSFGVSSSVDKDKASSAGFAFGANQVTPEPANQGKPNLIAQAAVSGFLKMPEMKEPAAKSGLLKVPTAGGENKVDFGSPPNVNLFASAQTTTSPSITKPDTSSNSSLAAKPSGFAFAAPSGAPSPFTFGAAAPSSSAATSAGDSGASAAANKPLTNALAPGGSTLSSLPPYQFGAASSSTAASAYQAVSTTSLAPSPFTLPVNTVAPAKTTAPPPYFMANAAGHTTTPAGSFSFGPNTASTAGQFAPPNTGAAGALKPQPQAPMGSAGLFQFGPANTAAVTTAASKPPSQTFSITSTPASSSSEAVKPFAFNASSGQGFSFCPSKTRRNSRWHAIIYIWWISI</sequence>
<dbReference type="PANTHER" id="PTHR23193">
    <property type="entry name" value="NUCLEAR PORE COMPLEX PROTEIN NUP"/>
    <property type="match status" value="1"/>
</dbReference>
<evidence type="ECO:0000256" key="12">
    <source>
        <dbReference type="ARBA" id="ARBA00023125"/>
    </source>
</evidence>
<comment type="similarity">
    <text evidence="16">Belongs to the NUP153 family.</text>
</comment>
<feature type="domain" description="RanBP2-type" evidence="22">
    <location>
        <begin position="45"/>
        <end position="74"/>
    </location>
</feature>
<dbReference type="GO" id="GO:0006405">
    <property type="term" value="P:RNA export from nucleus"/>
    <property type="evidence" value="ECO:0007669"/>
    <property type="project" value="TreeGrafter"/>
</dbReference>
<dbReference type="FunFam" id="4.10.1060.10:FF:000001">
    <property type="entry name" value="Nuclear pore complex protein Nup153"/>
    <property type="match status" value="2"/>
</dbReference>
<evidence type="ECO:0000256" key="19">
    <source>
        <dbReference type="ARBA" id="ARBA00079437"/>
    </source>
</evidence>
<dbReference type="AlphaFoldDB" id="A0A9W9ZSI5"/>
<evidence type="ECO:0000256" key="11">
    <source>
        <dbReference type="ARBA" id="ARBA00023010"/>
    </source>
</evidence>
<evidence type="ECO:0000256" key="1">
    <source>
        <dbReference type="ARBA" id="ARBA00001947"/>
    </source>
</evidence>
<keyword evidence="7 20" id="KW-0863">Zinc-finger</keyword>
<keyword evidence="11" id="KW-0811">Translocation</keyword>
<feature type="region of interest" description="Disordered" evidence="21">
    <location>
        <begin position="549"/>
        <end position="569"/>
    </location>
</feature>
<dbReference type="GO" id="GO:0051028">
    <property type="term" value="P:mRNA transport"/>
    <property type="evidence" value="ECO:0007669"/>
    <property type="project" value="UniProtKB-KW"/>
</dbReference>
<keyword evidence="15" id="KW-0539">Nucleus</keyword>
<dbReference type="SMART" id="SM00547">
    <property type="entry name" value="ZnF_RBZ"/>
    <property type="match status" value="3"/>
</dbReference>
<evidence type="ECO:0000256" key="5">
    <source>
        <dbReference type="ARBA" id="ARBA00022723"/>
    </source>
</evidence>
<feature type="domain" description="RanBP2-type" evidence="22">
    <location>
        <begin position="102"/>
        <end position="131"/>
    </location>
</feature>
<dbReference type="InterPro" id="IPR036443">
    <property type="entry name" value="Znf_RanBP2_sf"/>
</dbReference>
<protein>
    <recommendedName>
        <fullName evidence="17">Nuclear pore complex protein Nup153</fullName>
    </recommendedName>
    <alternativeName>
        <fullName evidence="19">153 kDa nucleoporin</fullName>
    </alternativeName>
    <alternativeName>
        <fullName evidence="18">Nucleoporin Nup153</fullName>
    </alternativeName>
</protein>
<accession>A0A9W9ZSI5</accession>
<name>A0A9W9ZSI5_9CNID</name>
<comment type="caution">
    <text evidence="23">The sequence shown here is derived from an EMBL/GenBank/DDBJ whole genome shotgun (WGS) entry which is preliminary data.</text>
</comment>
<dbReference type="PANTHER" id="PTHR23193:SF23">
    <property type="entry name" value="NUCLEAR PORE COMPLEX PROTEIN NUP153"/>
    <property type="match status" value="1"/>
</dbReference>
<dbReference type="GO" id="GO:0006606">
    <property type="term" value="P:protein import into nucleus"/>
    <property type="evidence" value="ECO:0007669"/>
    <property type="project" value="TreeGrafter"/>
</dbReference>
<dbReference type="Gene3D" id="4.10.1060.10">
    <property type="entry name" value="Zinc finger, RanBP2-type"/>
    <property type="match status" value="3"/>
</dbReference>
<evidence type="ECO:0000256" key="18">
    <source>
        <dbReference type="ARBA" id="ARBA00078197"/>
    </source>
</evidence>
<evidence type="ECO:0000256" key="7">
    <source>
        <dbReference type="ARBA" id="ARBA00022771"/>
    </source>
</evidence>
<proteinExistence type="inferred from homology"/>
<dbReference type="GO" id="GO:0008139">
    <property type="term" value="F:nuclear localization sequence binding"/>
    <property type="evidence" value="ECO:0007669"/>
    <property type="project" value="TreeGrafter"/>
</dbReference>
<evidence type="ECO:0000256" key="15">
    <source>
        <dbReference type="ARBA" id="ARBA00023242"/>
    </source>
</evidence>
<feature type="compositionally biased region" description="Polar residues" evidence="21">
    <location>
        <begin position="549"/>
        <end position="558"/>
    </location>
</feature>
<organism evidence="23 24">
    <name type="scientific">Desmophyllum pertusum</name>
    <dbReference type="NCBI Taxonomy" id="174260"/>
    <lineage>
        <taxon>Eukaryota</taxon>
        <taxon>Metazoa</taxon>
        <taxon>Cnidaria</taxon>
        <taxon>Anthozoa</taxon>
        <taxon>Hexacorallia</taxon>
        <taxon>Scleractinia</taxon>
        <taxon>Caryophylliina</taxon>
        <taxon>Caryophylliidae</taxon>
        <taxon>Desmophyllum</taxon>
    </lineage>
</organism>
<keyword evidence="14" id="KW-0472">Membrane</keyword>
<gene>
    <name evidence="23" type="ORF">OS493_003999</name>
</gene>
<evidence type="ECO:0000256" key="17">
    <source>
        <dbReference type="ARBA" id="ARBA00068609"/>
    </source>
</evidence>
<keyword evidence="4" id="KW-0813">Transport</keyword>
<feature type="region of interest" description="Disordered" evidence="21">
    <location>
        <begin position="198"/>
        <end position="252"/>
    </location>
</feature>
<keyword evidence="5" id="KW-0479">Metal-binding</keyword>
<evidence type="ECO:0000256" key="13">
    <source>
        <dbReference type="ARBA" id="ARBA00023132"/>
    </source>
</evidence>